<feature type="domain" description="PB1-like" evidence="3">
    <location>
        <begin position="1"/>
        <end position="53"/>
    </location>
</feature>
<evidence type="ECO:0000256" key="1">
    <source>
        <dbReference type="SAM" id="MobiDB-lite"/>
    </source>
</evidence>
<reference evidence="4 5" key="1">
    <citation type="submission" date="2019-01" db="EMBL/GenBank/DDBJ databases">
        <title>Sequencing of cultivated peanut Arachis hypogaea provides insights into genome evolution and oil improvement.</title>
        <authorList>
            <person name="Chen X."/>
        </authorList>
    </citation>
    <scope>NUCLEOTIDE SEQUENCE [LARGE SCALE GENOMIC DNA]</scope>
    <source>
        <strain evidence="5">cv. Fuhuasheng</strain>
        <tissue evidence="4">Leaves</tissue>
    </source>
</reference>
<dbReference type="EMBL" id="SDMP01000008">
    <property type="protein sequence ID" value="RYR43035.1"/>
    <property type="molecule type" value="Genomic_DNA"/>
</dbReference>
<proteinExistence type="predicted"/>
<accession>A0A445BWD5</accession>
<dbReference type="InterPro" id="IPR004332">
    <property type="entry name" value="Transposase_MuDR"/>
</dbReference>
<feature type="compositionally biased region" description="Low complexity" evidence="1">
    <location>
        <begin position="249"/>
        <end position="259"/>
    </location>
</feature>
<organism evidence="4 5">
    <name type="scientific">Arachis hypogaea</name>
    <name type="common">Peanut</name>
    <dbReference type="NCBI Taxonomy" id="3818"/>
    <lineage>
        <taxon>Eukaryota</taxon>
        <taxon>Viridiplantae</taxon>
        <taxon>Streptophyta</taxon>
        <taxon>Embryophyta</taxon>
        <taxon>Tracheophyta</taxon>
        <taxon>Spermatophyta</taxon>
        <taxon>Magnoliopsida</taxon>
        <taxon>eudicotyledons</taxon>
        <taxon>Gunneridae</taxon>
        <taxon>Pentapetalae</taxon>
        <taxon>rosids</taxon>
        <taxon>fabids</taxon>
        <taxon>Fabales</taxon>
        <taxon>Fabaceae</taxon>
        <taxon>Papilionoideae</taxon>
        <taxon>50 kb inversion clade</taxon>
        <taxon>dalbergioids sensu lato</taxon>
        <taxon>Dalbergieae</taxon>
        <taxon>Pterocarpus clade</taxon>
        <taxon>Arachis</taxon>
    </lineage>
</organism>
<name>A0A445BWD5_ARAHY</name>
<dbReference type="Proteomes" id="UP000289738">
    <property type="component" value="Chromosome A08"/>
</dbReference>
<keyword evidence="5" id="KW-1185">Reference proteome</keyword>
<evidence type="ECO:0000259" key="2">
    <source>
        <dbReference type="Pfam" id="PF03108"/>
    </source>
</evidence>
<feature type="region of interest" description="Disordered" evidence="1">
    <location>
        <begin position="67"/>
        <end position="259"/>
    </location>
</feature>
<feature type="compositionally biased region" description="Polar residues" evidence="1">
    <location>
        <begin position="96"/>
        <end position="116"/>
    </location>
</feature>
<protein>
    <submittedName>
        <fullName evidence="4">Uncharacterized protein</fullName>
    </submittedName>
</protein>
<dbReference type="AlphaFoldDB" id="A0A445BWD5"/>
<dbReference type="Pfam" id="PF26130">
    <property type="entry name" value="PB1-like"/>
    <property type="match status" value="1"/>
</dbReference>
<feature type="compositionally biased region" description="Polar residues" evidence="1">
    <location>
        <begin position="183"/>
        <end position="201"/>
    </location>
</feature>
<feature type="compositionally biased region" description="Basic residues" evidence="1">
    <location>
        <begin position="141"/>
        <end position="151"/>
    </location>
</feature>
<dbReference type="InterPro" id="IPR058594">
    <property type="entry name" value="PB1-like_dom_pln"/>
</dbReference>
<feature type="compositionally biased region" description="Low complexity" evidence="1">
    <location>
        <begin position="126"/>
        <end position="137"/>
    </location>
</feature>
<sequence>MGDLITIFYHHGGSFVTKNDGSVFYETDNTDELTGLDENRLDVFSRRDYYKEVVPELIEFTPIAPKEDKDAPITSSNLTGSSNNVSTTKPNEEPAVQTQPESPTQTQLESPTQAQPNLPAKHNLSKPKPISTKSTTTNMKPKPKAKVKSKPKLTTSNTAKTNHTSSKSANKPKPKNKFSSSKVTITKPTNKPQPKSTSMNYAKTKHIIKSSARLASKIVESQDGGHRTSSSSDSYDSVEDSLYRPDPFESSSDSNIDGGISEARKRDLKFKHAPGSAWKKGKEKVLLEDDGIVVESSDEELVLQVGMKFNTKEEFMEAVRDFTIQEGRQIKFRRNESYRVRAVCKWKNEEVKCPWVAYASKDHEETCWKLKTFNNEHVPSPPPPLTRLDKLPHKRRATPSVDPIQGASSGTTSEFTEFMKFVLTPDFKAPKKK</sequence>
<gene>
    <name evidence="4" type="ORF">Ahy_A08g039459</name>
</gene>
<feature type="compositionally biased region" description="Polar residues" evidence="1">
    <location>
        <begin position="73"/>
        <end position="89"/>
    </location>
</feature>
<feature type="compositionally biased region" description="Polar residues" evidence="1">
    <location>
        <begin position="153"/>
        <end position="164"/>
    </location>
</feature>
<dbReference type="Pfam" id="PF03108">
    <property type="entry name" value="DBD_Tnp_Mut"/>
    <property type="match status" value="1"/>
</dbReference>
<evidence type="ECO:0000259" key="3">
    <source>
        <dbReference type="Pfam" id="PF26130"/>
    </source>
</evidence>
<evidence type="ECO:0000313" key="4">
    <source>
        <dbReference type="EMBL" id="RYR43035.1"/>
    </source>
</evidence>
<evidence type="ECO:0000313" key="5">
    <source>
        <dbReference type="Proteomes" id="UP000289738"/>
    </source>
</evidence>
<comment type="caution">
    <text evidence="4">The sequence shown here is derived from an EMBL/GenBank/DDBJ whole genome shotgun (WGS) entry which is preliminary data.</text>
</comment>
<feature type="domain" description="Transposase MuDR plant" evidence="2">
    <location>
        <begin position="302"/>
        <end position="365"/>
    </location>
</feature>